<organism evidence="8 9">
    <name type="scientific">Papaver somniferum</name>
    <name type="common">Opium poppy</name>
    <dbReference type="NCBI Taxonomy" id="3469"/>
    <lineage>
        <taxon>Eukaryota</taxon>
        <taxon>Viridiplantae</taxon>
        <taxon>Streptophyta</taxon>
        <taxon>Embryophyta</taxon>
        <taxon>Tracheophyta</taxon>
        <taxon>Spermatophyta</taxon>
        <taxon>Magnoliopsida</taxon>
        <taxon>Ranunculales</taxon>
        <taxon>Papaveraceae</taxon>
        <taxon>Papaveroideae</taxon>
        <taxon>Papaver</taxon>
    </lineage>
</organism>
<feature type="compositionally biased region" description="Acidic residues" evidence="7">
    <location>
        <begin position="51"/>
        <end position="68"/>
    </location>
</feature>
<evidence type="ECO:0000256" key="4">
    <source>
        <dbReference type="ARBA" id="ARBA00022864"/>
    </source>
</evidence>
<evidence type="ECO:0000256" key="7">
    <source>
        <dbReference type="SAM" id="MobiDB-lite"/>
    </source>
</evidence>
<dbReference type="OMA" id="CNSGCES"/>
<dbReference type="GO" id="GO:0005737">
    <property type="term" value="C:cytoplasm"/>
    <property type="evidence" value="ECO:0007669"/>
    <property type="project" value="UniProtKB-SubCell"/>
</dbReference>
<reference evidence="8 9" key="1">
    <citation type="journal article" date="2018" name="Science">
        <title>The opium poppy genome and morphinan production.</title>
        <authorList>
            <person name="Guo L."/>
            <person name="Winzer T."/>
            <person name="Yang X."/>
            <person name="Li Y."/>
            <person name="Ning Z."/>
            <person name="He Z."/>
            <person name="Teodor R."/>
            <person name="Lu Y."/>
            <person name="Bowser T.A."/>
            <person name="Graham I.A."/>
            <person name="Ye K."/>
        </authorList>
    </citation>
    <scope>NUCLEOTIDE SEQUENCE [LARGE SCALE GENOMIC DNA]</scope>
    <source>
        <strain evidence="9">cv. HN1</strain>
        <tissue evidence="8">Leaves</tissue>
    </source>
</reference>
<keyword evidence="5" id="KW-0539">Nucleus</keyword>
<keyword evidence="3" id="KW-0203">Cytokinin biosynthesis</keyword>
<evidence type="ECO:0000256" key="5">
    <source>
        <dbReference type="ARBA" id="ARBA00023242"/>
    </source>
</evidence>
<feature type="region of interest" description="Disordered" evidence="7">
    <location>
        <begin position="47"/>
        <end position="84"/>
    </location>
</feature>
<evidence type="ECO:0000256" key="6">
    <source>
        <dbReference type="ARBA" id="ARBA00024199"/>
    </source>
</evidence>
<dbReference type="STRING" id="3469.A0A4Y7K200"/>
<evidence type="ECO:0000256" key="3">
    <source>
        <dbReference type="ARBA" id="ARBA00022712"/>
    </source>
</evidence>
<dbReference type="Gramene" id="RZC66291">
    <property type="protein sequence ID" value="RZC66291"/>
    <property type="gene ID" value="C5167_009980"/>
</dbReference>
<evidence type="ECO:0000313" key="8">
    <source>
        <dbReference type="EMBL" id="RZC66291.1"/>
    </source>
</evidence>
<dbReference type="Proteomes" id="UP000316621">
    <property type="component" value="Chromosome 6"/>
</dbReference>
<comment type="similarity">
    <text evidence="6">Belongs to the SOFL plant protein family.</text>
</comment>
<evidence type="ECO:0000256" key="1">
    <source>
        <dbReference type="ARBA" id="ARBA00004496"/>
    </source>
</evidence>
<evidence type="ECO:0000256" key="2">
    <source>
        <dbReference type="ARBA" id="ARBA00022490"/>
    </source>
</evidence>
<dbReference type="GO" id="GO:0009736">
    <property type="term" value="P:cytokinin-activated signaling pathway"/>
    <property type="evidence" value="ECO:0007669"/>
    <property type="project" value="UniProtKB-KW"/>
</dbReference>
<protein>
    <submittedName>
        <fullName evidence="8">Uncharacterized protein</fullName>
    </submittedName>
</protein>
<gene>
    <name evidence="8" type="ORF">C5167_009980</name>
</gene>
<dbReference type="AlphaFoldDB" id="A0A4Y7K200"/>
<dbReference type="EMBL" id="CM010720">
    <property type="protein sequence ID" value="RZC66291.1"/>
    <property type="molecule type" value="Genomic_DNA"/>
</dbReference>
<proteinExistence type="inferred from homology"/>
<keyword evidence="4" id="KW-0932">Cytokinin signaling pathway</keyword>
<dbReference type="InterPro" id="IPR044670">
    <property type="entry name" value="SOFL"/>
</dbReference>
<dbReference type="PANTHER" id="PTHR33347">
    <property type="entry name" value="OSJNBA0091C07.3 PROTEIN"/>
    <property type="match status" value="1"/>
</dbReference>
<keyword evidence="9" id="KW-1185">Reference proteome</keyword>
<dbReference type="GO" id="GO:0009691">
    <property type="term" value="P:cytokinin biosynthetic process"/>
    <property type="evidence" value="ECO:0007669"/>
    <property type="project" value="UniProtKB-KW"/>
</dbReference>
<keyword evidence="2" id="KW-0963">Cytoplasm</keyword>
<comment type="subcellular location">
    <subcellularLocation>
        <location evidence="1">Cytoplasm</location>
    </subcellularLocation>
</comment>
<sequence>MNGMSSQCSSSRCESGWTMYLDHSVSQNHGKRSGGFVNGGNFFSEKYNAMEEAEEPEAAAEEEEEEDLSMVSDASSGPPHFHEDEDYCDDENGCSCFTSSATALAKKNSKRQKTKDQQQQYHPSLLDDTASSPLFSFSNINNQKATMENVLDFSQGFSATHFKGRSSFQKHFDFLDSSLPGPKFTKTSKLLESVVASKQVNGNEIYDYHINPSSLMSAYVQKM</sequence>
<accession>A0A4Y7K200</accession>
<dbReference type="PANTHER" id="PTHR33347:SF1">
    <property type="entry name" value="PROTEIN SOB FIVE-LIKE 5"/>
    <property type="match status" value="1"/>
</dbReference>
<name>A0A4Y7K200_PAPSO</name>
<evidence type="ECO:0000313" key="9">
    <source>
        <dbReference type="Proteomes" id="UP000316621"/>
    </source>
</evidence>